<feature type="compositionally biased region" description="Pro residues" evidence="1">
    <location>
        <begin position="147"/>
        <end position="164"/>
    </location>
</feature>
<protein>
    <submittedName>
        <fullName evidence="2">Uncharacterized protein</fullName>
    </submittedName>
</protein>
<sequence length="463" mass="50352">MSKGIIDKVSRERRIASAGAVVGIDPTHLRRALRHHCFTDGRASVAEERQVHSCEYMDAGHHVRPWTAASHVHRPSILSHVDVNGQYEYSHERDVAMRPKTTPGRTQALDDLVWTHSVLRLQTTVLDLPESIHAPNPARHVLETSESPPPRPDSPAPAITPPPCTSNNSKASIADSETDGDSAWNAPSSRPSSPALSDAEVEKSPIITIPLSASPGRLLPHPPSAASTAKRGRVSSWSLDRCIRLESPLRTIQRSRAGSIDLRRFVDPREQQQQIAKKGIGASSAGSGLEDGDVLVSIYSQAATTVAQEEERHGTALASANSIPSPATRAGTASTRRARVSLPPTQITVMPISASDDLLDENSPARGLMYVAKSDGWATDVLGDVSDAMLWEDAHQRPVERRRAPEHPRPIIEVAVASHADHETPKLMGDAHKVPLRKRRKTTKWAKRHGKRNVIPPVEIIGI</sequence>
<evidence type="ECO:0000313" key="3">
    <source>
        <dbReference type="Proteomes" id="UP000269721"/>
    </source>
</evidence>
<accession>A0A4P9W201</accession>
<reference evidence="3" key="1">
    <citation type="journal article" date="2018" name="Nat. Microbiol.">
        <title>Leveraging single-cell genomics to expand the fungal tree of life.</title>
        <authorList>
            <person name="Ahrendt S.R."/>
            <person name="Quandt C.A."/>
            <person name="Ciobanu D."/>
            <person name="Clum A."/>
            <person name="Salamov A."/>
            <person name="Andreopoulos B."/>
            <person name="Cheng J.F."/>
            <person name="Woyke T."/>
            <person name="Pelin A."/>
            <person name="Henrissat B."/>
            <person name="Reynolds N.K."/>
            <person name="Benny G.L."/>
            <person name="Smith M.E."/>
            <person name="James T.Y."/>
            <person name="Grigoriev I.V."/>
        </authorList>
    </citation>
    <scope>NUCLEOTIDE SEQUENCE [LARGE SCALE GENOMIC DNA]</scope>
</reference>
<keyword evidence="3" id="KW-1185">Reference proteome</keyword>
<name>A0A4P9W201_9FUNG</name>
<feature type="region of interest" description="Disordered" evidence="1">
    <location>
        <begin position="313"/>
        <end position="337"/>
    </location>
</feature>
<dbReference type="AlphaFoldDB" id="A0A4P9W201"/>
<evidence type="ECO:0000313" key="2">
    <source>
        <dbReference type="EMBL" id="RKO85732.1"/>
    </source>
</evidence>
<evidence type="ECO:0000256" key="1">
    <source>
        <dbReference type="SAM" id="MobiDB-lite"/>
    </source>
</evidence>
<feature type="compositionally biased region" description="Low complexity" evidence="1">
    <location>
        <begin position="182"/>
        <end position="198"/>
    </location>
</feature>
<gene>
    <name evidence="2" type="ORF">BDK51DRAFT_47669</name>
</gene>
<dbReference type="EMBL" id="KZ998801">
    <property type="protein sequence ID" value="RKO85732.1"/>
    <property type="molecule type" value="Genomic_DNA"/>
</dbReference>
<feature type="region of interest" description="Disordered" evidence="1">
    <location>
        <begin position="140"/>
        <end position="232"/>
    </location>
</feature>
<organism evidence="2 3">
    <name type="scientific">Blyttiomyces helicus</name>
    <dbReference type="NCBI Taxonomy" id="388810"/>
    <lineage>
        <taxon>Eukaryota</taxon>
        <taxon>Fungi</taxon>
        <taxon>Fungi incertae sedis</taxon>
        <taxon>Chytridiomycota</taxon>
        <taxon>Chytridiomycota incertae sedis</taxon>
        <taxon>Chytridiomycetes</taxon>
        <taxon>Chytridiomycetes incertae sedis</taxon>
        <taxon>Blyttiomyces</taxon>
    </lineage>
</organism>
<dbReference type="Proteomes" id="UP000269721">
    <property type="component" value="Unassembled WGS sequence"/>
</dbReference>
<proteinExistence type="predicted"/>